<dbReference type="Proteomes" id="UP000231279">
    <property type="component" value="Unassembled WGS sequence"/>
</dbReference>
<evidence type="ECO:0000313" key="3">
    <source>
        <dbReference type="Proteomes" id="UP000231279"/>
    </source>
</evidence>
<feature type="region of interest" description="Disordered" evidence="1">
    <location>
        <begin position="308"/>
        <end position="340"/>
    </location>
</feature>
<feature type="compositionally biased region" description="Basic and acidic residues" evidence="1">
    <location>
        <begin position="121"/>
        <end position="130"/>
    </location>
</feature>
<keyword evidence="3" id="KW-1185">Reference proteome</keyword>
<proteinExistence type="predicted"/>
<dbReference type="AlphaFoldDB" id="A0A2G9H840"/>
<name>A0A2G9H840_9LAMI</name>
<feature type="compositionally biased region" description="Polar residues" evidence="1">
    <location>
        <begin position="313"/>
        <end position="323"/>
    </location>
</feature>
<dbReference type="STRING" id="429701.A0A2G9H840"/>
<feature type="compositionally biased region" description="Basic and acidic residues" evidence="1">
    <location>
        <begin position="235"/>
        <end position="255"/>
    </location>
</feature>
<accession>A0A2G9H840</accession>
<organism evidence="2 3">
    <name type="scientific">Handroanthus impetiginosus</name>
    <dbReference type="NCBI Taxonomy" id="429701"/>
    <lineage>
        <taxon>Eukaryota</taxon>
        <taxon>Viridiplantae</taxon>
        <taxon>Streptophyta</taxon>
        <taxon>Embryophyta</taxon>
        <taxon>Tracheophyta</taxon>
        <taxon>Spermatophyta</taxon>
        <taxon>Magnoliopsida</taxon>
        <taxon>eudicotyledons</taxon>
        <taxon>Gunneridae</taxon>
        <taxon>Pentapetalae</taxon>
        <taxon>asterids</taxon>
        <taxon>lamiids</taxon>
        <taxon>Lamiales</taxon>
        <taxon>Bignoniaceae</taxon>
        <taxon>Crescentiina</taxon>
        <taxon>Tabebuia alliance</taxon>
        <taxon>Handroanthus</taxon>
    </lineage>
</organism>
<protein>
    <submittedName>
        <fullName evidence="2">Uncharacterized protein</fullName>
    </submittedName>
</protein>
<reference evidence="3" key="1">
    <citation type="journal article" date="2018" name="Gigascience">
        <title>Genome assembly of the Pink Ipe (Handroanthus impetiginosus, Bignoniaceae), a highly valued, ecologically keystone Neotropical timber forest tree.</title>
        <authorList>
            <person name="Silva-Junior O.B."/>
            <person name="Grattapaglia D."/>
            <person name="Novaes E."/>
            <person name="Collevatti R.G."/>
        </authorList>
    </citation>
    <scope>NUCLEOTIDE SEQUENCE [LARGE SCALE GENOMIC DNA]</scope>
    <source>
        <strain evidence="3">cv. UFG-1</strain>
    </source>
</reference>
<dbReference type="EMBL" id="NKXS01002428">
    <property type="protein sequence ID" value="PIN13674.1"/>
    <property type="molecule type" value="Genomic_DNA"/>
</dbReference>
<dbReference type="OrthoDB" id="1923709at2759"/>
<dbReference type="PANTHER" id="PTHR34802">
    <property type="entry name" value="CHORISMATE SYNTHASE"/>
    <property type="match status" value="1"/>
</dbReference>
<comment type="caution">
    <text evidence="2">The sequence shown here is derived from an EMBL/GenBank/DDBJ whole genome shotgun (WGS) entry which is preliminary data.</text>
</comment>
<sequence>MNLENEDRRSPDKGFNKIDVDIRKPKISYSRDFLLSLSNLDICKELPSGFDESILCEFDDAVQSIQDRPRIPGSLPLQGFRRNEHGSSPPIRGASGNYSRGIYGKWETRSSGQSDQESDSQSDRDSDSGRRYGHQSRRSWQTTEQDGLLGSGSFPRPSGYAAGVSVPKVRANEPYQLSKSNEPYHPPRPYKALPYSRRDTDSFNDETFGLTECNSEDRAEEERRRRASFEMMRKEQQKALQEKQKLNLEKHKSSDGSDLCEVLEDKKERKGPFVRNNELEVSAATPTFSSDLDKLSFATHSVASRPLVPPGFKNNQMERSSGLKSPLHHPSLGEGKPVSGESLLGAEVNLVQNGVNYDLERRLSQETILVGGQPEEKTPFLDKGENVNSRRSLDLPIKKSGMDDQLPHMPSHLDSHGALHDSEMIEPNADALEDKTVGDSKQSISTSILDKIFGSTLSMNDEGFSSAELQDSKPDDTWTSNSVNSSKFAQWFFEEDAKPADDVSSGRPNDLLSLIVSGDKGRFQVSDTEAAEHFPHDFSYGTLEQSNDLTVELPANGVSDQACINKKEEMISAVLTCEDLEQSILTEYSTKSTNILPVSKGWSTTDANTEQPGEHVDDHASLHLLSLLQKGTGQRNKSLSSDVEIGLVSQENVTAIDGQKVKENGRNTLNSGNALTLETLFGTAFMKELKSVEAPVSVQRGSTGSVEIDAPEPHGLSFSVIDNDISSSAINKIGLQRPSHDHGVLASNHTQQLKPSKAENWLGFDDSQIGTTSSNHHPKSVLNHGGFEGSVEFQLPEENLVSVADHQNHRMSTFMLAHNSINDVNTSPNAPIDIMDKLVAVSPIVKDERVKVGSENLPFTRAPYINMERELPYRSLQVQQPSPPVQPPQMAQVNLLHNHLDSQFAHVRSQLKFLGPEPMFNRDSPVNHQLSSNMIHHHLHQPNIGIAGLDIPSHHSIPHQIHVSGNHTQVFPDFPQVGPFPLPGNQAAGFIQEMNQMQGFPLETLQPNISSLGLPIPAPNINSGGNPPQAFQRLVEMELGANSKHIHPVGPGHNQGIYGREVHMGLRYR</sequence>
<gene>
    <name evidence="2" type="ORF">CDL12_13709</name>
</gene>
<feature type="region of interest" description="Disordered" evidence="1">
    <location>
        <begin position="235"/>
        <end position="260"/>
    </location>
</feature>
<evidence type="ECO:0000313" key="2">
    <source>
        <dbReference type="EMBL" id="PIN13674.1"/>
    </source>
</evidence>
<dbReference type="PANTHER" id="PTHR34802:SF1">
    <property type="entry name" value="CHORISMATE SYNTHASE"/>
    <property type="match status" value="1"/>
</dbReference>
<feature type="region of interest" description="Disordered" evidence="1">
    <location>
        <begin position="67"/>
        <end position="209"/>
    </location>
</feature>
<evidence type="ECO:0000256" key="1">
    <source>
        <dbReference type="SAM" id="MobiDB-lite"/>
    </source>
</evidence>